<feature type="compositionally biased region" description="Polar residues" evidence="1">
    <location>
        <begin position="121"/>
        <end position="133"/>
    </location>
</feature>
<dbReference type="OrthoDB" id="10326104at2759"/>
<feature type="region of interest" description="Disordered" evidence="1">
    <location>
        <begin position="191"/>
        <end position="219"/>
    </location>
</feature>
<evidence type="ECO:0000256" key="1">
    <source>
        <dbReference type="SAM" id="MobiDB-lite"/>
    </source>
</evidence>
<protein>
    <submittedName>
        <fullName evidence="2">Uncharacterized protein</fullName>
    </submittedName>
</protein>
<gene>
    <name evidence="2" type="ORF">MEDL_38010</name>
</gene>
<feature type="region of interest" description="Disordered" evidence="1">
    <location>
        <begin position="325"/>
        <end position="354"/>
    </location>
</feature>
<reference evidence="2" key="1">
    <citation type="submission" date="2021-03" db="EMBL/GenBank/DDBJ databases">
        <authorList>
            <person name="Bekaert M."/>
        </authorList>
    </citation>
    <scope>NUCLEOTIDE SEQUENCE</scope>
</reference>
<feature type="compositionally biased region" description="Polar residues" evidence="1">
    <location>
        <begin position="325"/>
        <end position="334"/>
    </location>
</feature>
<keyword evidence="3" id="KW-1185">Reference proteome</keyword>
<sequence length="683" mass="77164">MHPNTANQQHNYSQNTANQQLQDEPLNTANQQQQYSSNIPRQQLQYSPNTGNQQLQQTSMHMNNQQPPYSPNTANQQLSNTQHKQQPPYSPNKAKQQQQYSSNMTSQQLSYSPEKVKQHLQYPQNINSQQLGSHKQYPPNKGNEEHADQQDFRKSGQKHDLFFTDQPLTQDHHPQQVAKVERGQQEQNRIENHHPNLGNQSTAQHIQNQHTDVQTSSLASQRLHHTPTQNGSLYAHAALSPFTKQARSTDETVIAENQHAGQISTIPNAKETDDNKKEKIQSQKRKALPACKMKDSKQNIELDFIASPPVLFTPEYLMLKIPKQETSNSKAVSNEKNKKRSQSPVDGSESLESGPVKKLKLEEARICTASIDQYPESEESRRSVQIYKRGFKKYLLSRYEEDKRMLAHSITKIQCEKPGPPPNNDSVLYASSNIPLKRTYASCDLAPKSPAPDGICETTNEHTALSVGNKDNTKLSRNDINILLDKEITTASPKQHNEQSCVQKPSLANLDNTSTSFPTENGSEISLNQIRLDLTMSSDSSVASDTEKSFKNDVSQCSGDQCSEIADCTDSRHLLGHDDSTNARDKNNHTSIKPVTVLSTFFSQSTNQMILPSFDQGRNIGFLIDFNPRRFGIIEHEGHLEQNFNAIPAKPTFSYRMTQNQRWNNLLAVRNTALLYQKFTQTV</sequence>
<comment type="caution">
    <text evidence="2">The sequence shown here is derived from an EMBL/GenBank/DDBJ whole genome shotgun (WGS) entry which is preliminary data.</text>
</comment>
<dbReference type="Proteomes" id="UP000683360">
    <property type="component" value="Unassembled WGS sequence"/>
</dbReference>
<feature type="compositionally biased region" description="Basic and acidic residues" evidence="1">
    <location>
        <begin position="142"/>
        <end position="155"/>
    </location>
</feature>
<proteinExistence type="predicted"/>
<feature type="region of interest" description="Disordered" evidence="1">
    <location>
        <begin position="1"/>
        <end position="155"/>
    </location>
</feature>
<feature type="compositionally biased region" description="Polar residues" evidence="1">
    <location>
        <begin position="197"/>
        <end position="219"/>
    </location>
</feature>
<dbReference type="AlphaFoldDB" id="A0A8S3SVR8"/>
<name>A0A8S3SVR8_MYTED</name>
<evidence type="ECO:0000313" key="2">
    <source>
        <dbReference type="EMBL" id="CAG2224856.1"/>
    </source>
</evidence>
<feature type="compositionally biased region" description="Polar residues" evidence="1">
    <location>
        <begin position="1"/>
        <end position="111"/>
    </location>
</feature>
<dbReference type="EMBL" id="CAJPWZ010001820">
    <property type="protein sequence ID" value="CAG2224856.1"/>
    <property type="molecule type" value="Genomic_DNA"/>
</dbReference>
<organism evidence="2 3">
    <name type="scientific">Mytilus edulis</name>
    <name type="common">Blue mussel</name>
    <dbReference type="NCBI Taxonomy" id="6550"/>
    <lineage>
        <taxon>Eukaryota</taxon>
        <taxon>Metazoa</taxon>
        <taxon>Spiralia</taxon>
        <taxon>Lophotrochozoa</taxon>
        <taxon>Mollusca</taxon>
        <taxon>Bivalvia</taxon>
        <taxon>Autobranchia</taxon>
        <taxon>Pteriomorphia</taxon>
        <taxon>Mytilida</taxon>
        <taxon>Mytiloidea</taxon>
        <taxon>Mytilidae</taxon>
        <taxon>Mytilinae</taxon>
        <taxon>Mytilus</taxon>
    </lineage>
</organism>
<accession>A0A8S3SVR8</accession>
<evidence type="ECO:0000313" key="3">
    <source>
        <dbReference type="Proteomes" id="UP000683360"/>
    </source>
</evidence>